<evidence type="ECO:0000313" key="1">
    <source>
        <dbReference type="EMBL" id="RAW11147.1"/>
    </source>
</evidence>
<keyword evidence="2" id="KW-1185">Reference proteome</keyword>
<dbReference type="Proteomes" id="UP000250462">
    <property type="component" value="Unassembled WGS sequence"/>
</dbReference>
<protein>
    <submittedName>
        <fullName evidence="1">Uncharacterized protein</fullName>
    </submittedName>
</protein>
<organism evidence="1 2">
    <name type="scientific">Phytoactinopolyspora halophila</name>
    <dbReference type="NCBI Taxonomy" id="1981511"/>
    <lineage>
        <taxon>Bacteria</taxon>
        <taxon>Bacillati</taxon>
        <taxon>Actinomycetota</taxon>
        <taxon>Actinomycetes</taxon>
        <taxon>Jiangellales</taxon>
        <taxon>Jiangellaceae</taxon>
        <taxon>Phytoactinopolyspora</taxon>
    </lineage>
</organism>
<gene>
    <name evidence="1" type="ORF">DPM12_17550</name>
</gene>
<name>A0A329QFK5_9ACTN</name>
<dbReference type="EMBL" id="QMIG01000022">
    <property type="protein sequence ID" value="RAW11147.1"/>
    <property type="molecule type" value="Genomic_DNA"/>
</dbReference>
<sequence>MYDITGLPMWVDYDEDLSRWKVTVTRPNQVRNLTPHGVKLFLVDPYDEIALFTIDPEPHPARISMDVVETSEYVRFSGGLFTHMKEEKAEEIQNLPAPSEGVYLIVSRPVAMALPERRDLVVPAELIRDDQGNVVGARSLARIS</sequence>
<comment type="caution">
    <text evidence="1">The sequence shown here is derived from an EMBL/GenBank/DDBJ whole genome shotgun (WGS) entry which is preliminary data.</text>
</comment>
<accession>A0A329QFK5</accession>
<evidence type="ECO:0000313" key="2">
    <source>
        <dbReference type="Proteomes" id="UP000250462"/>
    </source>
</evidence>
<proteinExistence type="predicted"/>
<dbReference type="AlphaFoldDB" id="A0A329QFK5"/>
<reference evidence="1 2" key="1">
    <citation type="submission" date="2018-06" db="EMBL/GenBank/DDBJ databases">
        <title>Phytoactinopolyspora halophila sp. nov., a novel halophilic actinomycete isolated from a saline soil in China.</title>
        <authorList>
            <person name="Tang S.-K."/>
        </authorList>
    </citation>
    <scope>NUCLEOTIDE SEQUENCE [LARGE SCALE GENOMIC DNA]</scope>
    <source>
        <strain evidence="1 2">YIM 96934</strain>
    </source>
</reference>